<protein>
    <submittedName>
        <fullName evidence="1">Uncharacterized protein</fullName>
    </submittedName>
</protein>
<name>A0A1F7GBN8_9BACT</name>
<organism evidence="1 2">
    <name type="scientific">Candidatus Roizmanbacteria bacterium RIFCSPHIGHO2_01_FULL_39_12b</name>
    <dbReference type="NCBI Taxonomy" id="1802030"/>
    <lineage>
        <taxon>Bacteria</taxon>
        <taxon>Candidatus Roizmaniibacteriota</taxon>
    </lineage>
</organism>
<evidence type="ECO:0000313" key="2">
    <source>
        <dbReference type="Proteomes" id="UP000178372"/>
    </source>
</evidence>
<accession>A0A1F7GBN8</accession>
<evidence type="ECO:0000313" key="1">
    <source>
        <dbReference type="EMBL" id="OGK15992.1"/>
    </source>
</evidence>
<comment type="caution">
    <text evidence="1">The sequence shown here is derived from an EMBL/GenBank/DDBJ whole genome shotgun (WGS) entry which is preliminary data.</text>
</comment>
<proteinExistence type="predicted"/>
<dbReference type="AlphaFoldDB" id="A0A1F7GBN8"/>
<sequence length="169" mass="19310">METETSIEQTALKKVQEHIKAELKEHSSFPEKYNDGSFGFPYEDARNEIRKLYPFLDVAEIWFYSSNPKLTGCSLEVYLPIPDDPKKRGLLVSRVPKFHEANHTKGDNVYCVDLKYIPTQLAYVGKQLDELRHNSIAHLLVHTQPTIGIGDPLLSGMRENYSEVGLMDN</sequence>
<dbReference type="Proteomes" id="UP000178372">
    <property type="component" value="Unassembled WGS sequence"/>
</dbReference>
<reference evidence="1 2" key="1">
    <citation type="journal article" date="2016" name="Nat. Commun.">
        <title>Thousands of microbial genomes shed light on interconnected biogeochemical processes in an aquifer system.</title>
        <authorList>
            <person name="Anantharaman K."/>
            <person name="Brown C.T."/>
            <person name="Hug L.A."/>
            <person name="Sharon I."/>
            <person name="Castelle C.J."/>
            <person name="Probst A.J."/>
            <person name="Thomas B.C."/>
            <person name="Singh A."/>
            <person name="Wilkins M.J."/>
            <person name="Karaoz U."/>
            <person name="Brodie E.L."/>
            <person name="Williams K.H."/>
            <person name="Hubbard S.S."/>
            <person name="Banfield J.F."/>
        </authorList>
    </citation>
    <scope>NUCLEOTIDE SEQUENCE [LARGE SCALE GENOMIC DNA]</scope>
</reference>
<gene>
    <name evidence="1" type="ORF">A2690_00875</name>
</gene>
<dbReference type="EMBL" id="MFZF01000022">
    <property type="protein sequence ID" value="OGK15992.1"/>
    <property type="molecule type" value="Genomic_DNA"/>
</dbReference>